<feature type="region of interest" description="Disordered" evidence="5">
    <location>
        <begin position="164"/>
        <end position="208"/>
    </location>
</feature>
<evidence type="ECO:0000256" key="6">
    <source>
        <dbReference type="SAM" id="Phobius"/>
    </source>
</evidence>
<feature type="chain" id="PRO_5002117832" description="Mid2 domain-containing protein" evidence="7">
    <location>
        <begin position="20"/>
        <end position="325"/>
    </location>
</feature>
<dbReference type="GO" id="GO:0016020">
    <property type="term" value="C:membrane"/>
    <property type="evidence" value="ECO:0007669"/>
    <property type="project" value="UniProtKB-SubCell"/>
</dbReference>
<feature type="signal peptide" evidence="7">
    <location>
        <begin position="1"/>
        <end position="19"/>
    </location>
</feature>
<keyword evidence="7" id="KW-0732">Signal</keyword>
<evidence type="ECO:0000256" key="1">
    <source>
        <dbReference type="ARBA" id="ARBA00004167"/>
    </source>
</evidence>
<dbReference type="PANTHER" id="PTHR15549">
    <property type="entry name" value="PAIRED IMMUNOGLOBULIN-LIKE TYPE 2 RECEPTOR"/>
    <property type="match status" value="1"/>
</dbReference>
<evidence type="ECO:0000256" key="3">
    <source>
        <dbReference type="ARBA" id="ARBA00022989"/>
    </source>
</evidence>
<dbReference type="InterPro" id="IPR051694">
    <property type="entry name" value="Immunoregulatory_rcpt-like"/>
</dbReference>
<evidence type="ECO:0000256" key="2">
    <source>
        <dbReference type="ARBA" id="ARBA00022692"/>
    </source>
</evidence>
<proteinExistence type="predicted"/>
<keyword evidence="2 6" id="KW-0812">Transmembrane</keyword>
<dbReference type="GO" id="GO:0071944">
    <property type="term" value="C:cell periphery"/>
    <property type="evidence" value="ECO:0007669"/>
    <property type="project" value="UniProtKB-ARBA"/>
</dbReference>
<dbReference type="EMBL" id="CDPU01000024">
    <property type="protein sequence ID" value="CEO51609.1"/>
    <property type="molecule type" value="Genomic_DNA"/>
</dbReference>
<feature type="compositionally biased region" description="Low complexity" evidence="5">
    <location>
        <begin position="164"/>
        <end position="204"/>
    </location>
</feature>
<reference evidence="8" key="1">
    <citation type="submission" date="2015-01" db="EMBL/GenBank/DDBJ databases">
        <authorList>
            <person name="Durling Mikael"/>
        </authorList>
    </citation>
    <scope>NUCLEOTIDE SEQUENCE</scope>
</reference>
<gene>
    <name evidence="8" type="ORF">BN869_000007667_1</name>
</gene>
<evidence type="ECO:0000313" key="8">
    <source>
        <dbReference type="EMBL" id="CEO51609.1"/>
    </source>
</evidence>
<feature type="region of interest" description="Disordered" evidence="5">
    <location>
        <begin position="283"/>
        <end position="325"/>
    </location>
</feature>
<dbReference type="AlphaFoldDB" id="A0A0B7K324"/>
<evidence type="ECO:0008006" key="9">
    <source>
        <dbReference type="Google" id="ProtNLM"/>
    </source>
</evidence>
<protein>
    <recommendedName>
        <fullName evidence="9">Mid2 domain-containing protein</fullName>
    </recommendedName>
</protein>
<feature type="transmembrane region" description="Helical" evidence="6">
    <location>
        <begin position="215"/>
        <end position="235"/>
    </location>
</feature>
<evidence type="ECO:0000256" key="4">
    <source>
        <dbReference type="ARBA" id="ARBA00023136"/>
    </source>
</evidence>
<keyword evidence="4 6" id="KW-0472">Membrane</keyword>
<evidence type="ECO:0000256" key="7">
    <source>
        <dbReference type="SAM" id="SignalP"/>
    </source>
</evidence>
<keyword evidence="3 6" id="KW-1133">Transmembrane helix</keyword>
<name>A0A0B7K324_BIOOC</name>
<comment type="subcellular location">
    <subcellularLocation>
        <location evidence="1">Membrane</location>
        <topology evidence="1">Single-pass membrane protein</topology>
    </subcellularLocation>
</comment>
<evidence type="ECO:0000256" key="5">
    <source>
        <dbReference type="SAM" id="MobiDB-lite"/>
    </source>
</evidence>
<organism evidence="8">
    <name type="scientific">Bionectria ochroleuca</name>
    <name type="common">Gliocladium roseum</name>
    <dbReference type="NCBI Taxonomy" id="29856"/>
    <lineage>
        <taxon>Eukaryota</taxon>
        <taxon>Fungi</taxon>
        <taxon>Dikarya</taxon>
        <taxon>Ascomycota</taxon>
        <taxon>Pezizomycotina</taxon>
        <taxon>Sordariomycetes</taxon>
        <taxon>Hypocreomycetidae</taxon>
        <taxon>Hypocreales</taxon>
        <taxon>Bionectriaceae</taxon>
        <taxon>Clonostachys</taxon>
    </lineage>
</organism>
<accession>A0A0B7K324</accession>
<sequence length="325" mass="34045">MHGIFFASLLLHLVPRTLAASNSTCYFSNSNVAKNDVPCDPNAEASVCCSKEEGTVCLENGLCQNSGGHKSRGSCTDQNWNSEYCPQFCLDTDASDGVGMKSCSSTTKKDTSYCCWYSADSCCSTGINRIELLPSNPGIWASYDNSSSSYDVVKSRTLVSSSSTQVSTSTSSSSSSTSTATSSATTTTSASSPTSTSDESNSGSSSGGLTTGAKAGIGVGVALGVIALLCLGFFLNRWYEAKKRAAAQAQEQEYPHSPGKYSELASWGTSQSQAYSSPHGTAYATPHVTPHSASPPYDPRYPVGPSMPPVEMPTRHTPAVEMPAH</sequence>